<feature type="transmembrane region" description="Helical" evidence="6">
    <location>
        <begin position="184"/>
        <end position="202"/>
    </location>
</feature>
<dbReference type="Pfam" id="PF07690">
    <property type="entry name" value="MFS_1"/>
    <property type="match status" value="1"/>
</dbReference>
<dbReference type="AlphaFoldDB" id="A0A844Z1I6"/>
<dbReference type="PANTHER" id="PTHR43124">
    <property type="entry name" value="PURINE EFFLUX PUMP PBUE"/>
    <property type="match status" value="1"/>
</dbReference>
<keyword evidence="9" id="KW-1185">Reference proteome</keyword>
<feature type="transmembrane region" description="Helical" evidence="6">
    <location>
        <begin position="91"/>
        <end position="115"/>
    </location>
</feature>
<proteinExistence type="predicted"/>
<feature type="transmembrane region" description="Helical" evidence="6">
    <location>
        <begin position="391"/>
        <end position="410"/>
    </location>
</feature>
<keyword evidence="3 6" id="KW-0812">Transmembrane</keyword>
<feature type="transmembrane region" description="Helical" evidence="6">
    <location>
        <begin position="160"/>
        <end position="178"/>
    </location>
</feature>
<dbReference type="RefSeq" id="WP_160773140.1">
    <property type="nucleotide sequence ID" value="NZ_WTYV01000008.1"/>
</dbReference>
<evidence type="ECO:0000256" key="2">
    <source>
        <dbReference type="ARBA" id="ARBA00022475"/>
    </source>
</evidence>
<accession>A0A844Z1I6</accession>
<organism evidence="8 9">
    <name type="scientific">Alteraurantiacibacter buctensis</name>
    <dbReference type="NCBI Taxonomy" id="1503981"/>
    <lineage>
        <taxon>Bacteria</taxon>
        <taxon>Pseudomonadati</taxon>
        <taxon>Pseudomonadota</taxon>
        <taxon>Alphaproteobacteria</taxon>
        <taxon>Sphingomonadales</taxon>
        <taxon>Erythrobacteraceae</taxon>
        <taxon>Alteraurantiacibacter</taxon>
    </lineage>
</organism>
<dbReference type="OrthoDB" id="9807274at2"/>
<dbReference type="EMBL" id="WTYV01000008">
    <property type="protein sequence ID" value="MXO73208.1"/>
    <property type="molecule type" value="Genomic_DNA"/>
</dbReference>
<feature type="transmembrane region" description="Helical" evidence="6">
    <location>
        <begin position="325"/>
        <end position="347"/>
    </location>
</feature>
<dbReference type="InterPro" id="IPR005829">
    <property type="entry name" value="Sugar_transporter_CS"/>
</dbReference>
<dbReference type="PANTHER" id="PTHR43124:SF3">
    <property type="entry name" value="CHLORAMPHENICOL EFFLUX PUMP RV0191"/>
    <property type="match status" value="1"/>
</dbReference>
<dbReference type="CDD" id="cd17325">
    <property type="entry name" value="MFS_MdtG_SLC18_like"/>
    <property type="match status" value="1"/>
</dbReference>
<dbReference type="GO" id="GO:0022857">
    <property type="term" value="F:transmembrane transporter activity"/>
    <property type="evidence" value="ECO:0007669"/>
    <property type="project" value="InterPro"/>
</dbReference>
<evidence type="ECO:0000256" key="1">
    <source>
        <dbReference type="ARBA" id="ARBA00004651"/>
    </source>
</evidence>
<dbReference type="SUPFAM" id="SSF103473">
    <property type="entry name" value="MFS general substrate transporter"/>
    <property type="match status" value="1"/>
</dbReference>
<evidence type="ECO:0000313" key="9">
    <source>
        <dbReference type="Proteomes" id="UP000466966"/>
    </source>
</evidence>
<evidence type="ECO:0000259" key="7">
    <source>
        <dbReference type="PROSITE" id="PS50850"/>
    </source>
</evidence>
<evidence type="ECO:0000313" key="8">
    <source>
        <dbReference type="EMBL" id="MXO73208.1"/>
    </source>
</evidence>
<dbReference type="Proteomes" id="UP000466966">
    <property type="component" value="Unassembled WGS sequence"/>
</dbReference>
<evidence type="ECO:0000256" key="6">
    <source>
        <dbReference type="SAM" id="Phobius"/>
    </source>
</evidence>
<evidence type="ECO:0000256" key="3">
    <source>
        <dbReference type="ARBA" id="ARBA00022692"/>
    </source>
</evidence>
<evidence type="ECO:0000256" key="4">
    <source>
        <dbReference type="ARBA" id="ARBA00022989"/>
    </source>
</evidence>
<feature type="transmembrane region" description="Helical" evidence="6">
    <location>
        <begin position="58"/>
        <end position="79"/>
    </location>
</feature>
<feature type="domain" description="Major facilitator superfamily (MFS) profile" evidence="7">
    <location>
        <begin position="25"/>
        <end position="415"/>
    </location>
</feature>
<sequence length="427" mass="44928">MVHANIGGAARGNWLKNSPGYQFLLVFLLSLNFGIVFFDRQALNALMPFVQPELGLSQTQIGLLAGGLSFSWAIAAFFVGKLSDSLGKRKVLLILATIAFSLCSFLSGLATSFLFLFAARLLMGAAEGGVMPISHAMVASEVDPKRRGLAQGVAQNLGSNLLGSFLAPVVLVAFATAFSWREAFYLAAVPGLISAALIWFLLKEPEPMAAEEAAAGGAAAEADISIMDALKVRNMWICVVVGVLMVAHFVTTWAFMPLYLTEVKGLDPSTMSWIMGTLGIAAAIYSFSIAGLSDIIGRKPVMVALPFLSVIGPLGAMYVDGSVMLLAAVFFVGWAVNGVFPIFMATIPSETFSQRHHATVLGLAMGSCEVLGGVFGPPIGGMLNDAFGMESFLWMLIVLGVLSGFVAMGLKETAPAVLARRGQAGAA</sequence>
<feature type="transmembrane region" description="Helical" evidence="6">
    <location>
        <begin position="271"/>
        <end position="289"/>
    </location>
</feature>
<keyword evidence="5 6" id="KW-0472">Membrane</keyword>
<dbReference type="Gene3D" id="1.20.1250.20">
    <property type="entry name" value="MFS general substrate transporter like domains"/>
    <property type="match status" value="2"/>
</dbReference>
<dbReference type="PROSITE" id="PS50850">
    <property type="entry name" value="MFS"/>
    <property type="match status" value="1"/>
</dbReference>
<comment type="caution">
    <text evidence="8">The sequence shown here is derived from an EMBL/GenBank/DDBJ whole genome shotgun (WGS) entry which is preliminary data.</text>
</comment>
<name>A0A844Z1I6_9SPHN</name>
<feature type="transmembrane region" description="Helical" evidence="6">
    <location>
        <begin position="301"/>
        <end position="319"/>
    </location>
</feature>
<dbReference type="GO" id="GO:0005886">
    <property type="term" value="C:plasma membrane"/>
    <property type="evidence" value="ECO:0007669"/>
    <property type="project" value="UniProtKB-SubCell"/>
</dbReference>
<dbReference type="InterPro" id="IPR020846">
    <property type="entry name" value="MFS_dom"/>
</dbReference>
<dbReference type="PROSITE" id="PS00216">
    <property type="entry name" value="SUGAR_TRANSPORT_1"/>
    <property type="match status" value="1"/>
</dbReference>
<keyword evidence="2" id="KW-1003">Cell membrane</keyword>
<keyword evidence="4 6" id="KW-1133">Transmembrane helix</keyword>
<evidence type="ECO:0000256" key="5">
    <source>
        <dbReference type="ARBA" id="ARBA00023136"/>
    </source>
</evidence>
<protein>
    <submittedName>
        <fullName evidence="8">MFS transporter</fullName>
    </submittedName>
</protein>
<reference evidence="8 9" key="1">
    <citation type="submission" date="2019-12" db="EMBL/GenBank/DDBJ databases">
        <title>Genomic-based taxomic classification of the family Erythrobacteraceae.</title>
        <authorList>
            <person name="Xu L."/>
        </authorList>
    </citation>
    <scope>NUCLEOTIDE SEQUENCE [LARGE SCALE GENOMIC DNA]</scope>
    <source>
        <strain evidence="8 9">M0322</strain>
    </source>
</reference>
<dbReference type="InterPro" id="IPR050189">
    <property type="entry name" value="MFS_Efflux_Transporters"/>
</dbReference>
<feature type="transmembrane region" description="Helical" evidence="6">
    <location>
        <begin position="359"/>
        <end position="379"/>
    </location>
</feature>
<feature type="transmembrane region" description="Helical" evidence="6">
    <location>
        <begin position="235"/>
        <end position="259"/>
    </location>
</feature>
<dbReference type="InterPro" id="IPR036259">
    <property type="entry name" value="MFS_trans_sf"/>
</dbReference>
<gene>
    <name evidence="8" type="ORF">GRI99_16390</name>
</gene>
<comment type="subcellular location">
    <subcellularLocation>
        <location evidence="1">Cell membrane</location>
        <topology evidence="1">Multi-pass membrane protein</topology>
    </subcellularLocation>
</comment>
<dbReference type="InterPro" id="IPR011701">
    <property type="entry name" value="MFS"/>
</dbReference>
<feature type="transmembrane region" description="Helical" evidence="6">
    <location>
        <begin position="21"/>
        <end position="38"/>
    </location>
</feature>